<keyword evidence="3" id="KW-0539">Nucleus</keyword>
<feature type="domain" description="DNA/RNA-binding protein Alba-like" evidence="4">
    <location>
        <begin position="52"/>
        <end position="93"/>
    </location>
</feature>
<reference evidence="5" key="1">
    <citation type="submission" date="2021-08" db="EMBL/GenBank/DDBJ databases">
        <title>WGS assembly of Ceratopteris richardii.</title>
        <authorList>
            <person name="Marchant D.B."/>
            <person name="Chen G."/>
            <person name="Jenkins J."/>
            <person name="Shu S."/>
            <person name="Leebens-Mack J."/>
            <person name="Grimwood J."/>
            <person name="Schmutz J."/>
            <person name="Soltis P."/>
            <person name="Soltis D."/>
            <person name="Chen Z.-H."/>
        </authorList>
    </citation>
    <scope>NUCLEOTIDE SEQUENCE</scope>
    <source>
        <strain evidence="5">Whitten #5841</strain>
        <tissue evidence="5">Leaf</tissue>
    </source>
</reference>
<organism evidence="5 6">
    <name type="scientific">Ceratopteris richardii</name>
    <name type="common">Triangle waterfern</name>
    <dbReference type="NCBI Taxonomy" id="49495"/>
    <lineage>
        <taxon>Eukaryota</taxon>
        <taxon>Viridiplantae</taxon>
        <taxon>Streptophyta</taxon>
        <taxon>Embryophyta</taxon>
        <taxon>Tracheophyta</taxon>
        <taxon>Polypodiopsida</taxon>
        <taxon>Polypodiidae</taxon>
        <taxon>Polypodiales</taxon>
        <taxon>Pteridineae</taxon>
        <taxon>Pteridaceae</taxon>
        <taxon>Parkerioideae</taxon>
        <taxon>Ceratopteris</taxon>
    </lineage>
</organism>
<evidence type="ECO:0000313" key="5">
    <source>
        <dbReference type="EMBL" id="KAH7423881.1"/>
    </source>
</evidence>
<dbReference type="EMBL" id="CM035417">
    <property type="protein sequence ID" value="KAH7423881.1"/>
    <property type="molecule type" value="Genomic_DNA"/>
</dbReference>
<keyword evidence="6" id="KW-1185">Reference proteome</keyword>
<dbReference type="InterPro" id="IPR002775">
    <property type="entry name" value="DNA/RNA-bd_Alba-like"/>
</dbReference>
<evidence type="ECO:0000313" key="6">
    <source>
        <dbReference type="Proteomes" id="UP000825935"/>
    </source>
</evidence>
<protein>
    <recommendedName>
        <fullName evidence="4">DNA/RNA-binding protein Alba-like domain-containing protein</fullName>
    </recommendedName>
</protein>
<dbReference type="SUPFAM" id="SSF82704">
    <property type="entry name" value="AlbA-like"/>
    <property type="match status" value="1"/>
</dbReference>
<dbReference type="AlphaFoldDB" id="A0A8T2TKG1"/>
<dbReference type="Gene3D" id="3.30.110.20">
    <property type="entry name" value="Alba-like domain"/>
    <property type="match status" value="1"/>
</dbReference>
<dbReference type="Pfam" id="PF01918">
    <property type="entry name" value="Alba"/>
    <property type="match status" value="1"/>
</dbReference>
<dbReference type="PANTHER" id="PTHR13516:SF4">
    <property type="entry name" value="FI09323P"/>
    <property type="match status" value="1"/>
</dbReference>
<comment type="caution">
    <text evidence="5">The sequence shown here is derived from an EMBL/GenBank/DDBJ whole genome shotgun (WGS) entry which is preliminary data.</text>
</comment>
<dbReference type="InterPro" id="IPR051958">
    <property type="entry name" value="Alba-like_NAB"/>
</dbReference>
<dbReference type="OMA" id="TVERIMM"/>
<sequence>MQADRSDGVDHWYSYMRSAMPPENITDNWLRVTRRLRDINYVCEWARMRLIVQGFSDVMLTALGMNISKAVMFAEEIKRRISGLHQITKISTFRFNQTFVHETRRHPSFSRTIGVPKIEIILSTEMLDCTSSGYQAPVADNRLALSNFVVGSMSVPYGAARHEDAVANGAARHEDAVANGSDRSITLFRSRPTALLPSGSVRNQTMLPFYFQGEQSNENIQRRDEIEMTGSECCQM</sequence>
<dbReference type="PANTHER" id="PTHR13516">
    <property type="entry name" value="RIBONUCLEASE P SUBUNIT P25"/>
    <property type="match status" value="1"/>
</dbReference>
<dbReference type="OrthoDB" id="424402at2759"/>
<proteinExistence type="inferred from homology"/>
<accession>A0A8T2TKG1</accession>
<evidence type="ECO:0000259" key="4">
    <source>
        <dbReference type="Pfam" id="PF01918"/>
    </source>
</evidence>
<dbReference type="InterPro" id="IPR036882">
    <property type="entry name" value="Alba-like_dom_sf"/>
</dbReference>
<evidence type="ECO:0000256" key="1">
    <source>
        <dbReference type="ARBA" id="ARBA00004123"/>
    </source>
</evidence>
<gene>
    <name evidence="5" type="ORF">KP509_12G078800</name>
</gene>
<dbReference type="GO" id="GO:0003723">
    <property type="term" value="F:RNA binding"/>
    <property type="evidence" value="ECO:0007669"/>
    <property type="project" value="TreeGrafter"/>
</dbReference>
<comment type="subcellular location">
    <subcellularLocation>
        <location evidence="1">Nucleus</location>
    </subcellularLocation>
</comment>
<dbReference type="GO" id="GO:0005634">
    <property type="term" value="C:nucleus"/>
    <property type="evidence" value="ECO:0007669"/>
    <property type="project" value="UniProtKB-SubCell"/>
</dbReference>
<evidence type="ECO:0000256" key="2">
    <source>
        <dbReference type="ARBA" id="ARBA00008018"/>
    </source>
</evidence>
<comment type="similarity">
    <text evidence="2">Belongs to the histone-like Alba family.</text>
</comment>
<evidence type="ECO:0000256" key="3">
    <source>
        <dbReference type="ARBA" id="ARBA00023242"/>
    </source>
</evidence>
<dbReference type="Proteomes" id="UP000825935">
    <property type="component" value="Chromosome 12"/>
</dbReference>
<name>A0A8T2TKG1_CERRI</name>